<reference evidence="11 12" key="1">
    <citation type="submission" date="2024-02" db="EMBL/GenBank/DDBJ databases">
        <authorList>
            <person name="Daric V."/>
            <person name="Darras S."/>
        </authorList>
    </citation>
    <scope>NUCLEOTIDE SEQUENCE [LARGE SCALE GENOMIC DNA]</scope>
</reference>
<dbReference type="InterPro" id="IPR011564">
    <property type="entry name" value="Telomer_end-bd_POT1/Cdc13"/>
</dbReference>
<feature type="domain" description="Telomeric single stranded DNA binding POT1/Cdc13" evidence="10">
    <location>
        <begin position="32"/>
        <end position="168"/>
    </location>
</feature>
<feature type="region of interest" description="Disordered" evidence="9">
    <location>
        <begin position="374"/>
        <end position="432"/>
    </location>
</feature>
<dbReference type="PANTHER" id="PTHR14513">
    <property type="entry name" value="PROTECTION OF TELOMERES 1"/>
    <property type="match status" value="1"/>
</dbReference>
<dbReference type="InterPro" id="IPR028389">
    <property type="entry name" value="POT1"/>
</dbReference>
<evidence type="ECO:0000256" key="6">
    <source>
        <dbReference type="ARBA" id="ARBA00022895"/>
    </source>
</evidence>
<protein>
    <recommendedName>
        <fullName evidence="4">Protection of telomeres protein 1</fullName>
    </recommendedName>
</protein>
<dbReference type="Gene3D" id="2.40.50.140">
    <property type="entry name" value="Nucleic acid-binding proteins"/>
    <property type="match status" value="2"/>
</dbReference>
<comment type="similarity">
    <text evidence="3">Belongs to the telombin family.</text>
</comment>
<dbReference type="PANTHER" id="PTHR14513:SF0">
    <property type="entry name" value="PROTECTION OF TELOMERES PROTEIN 1"/>
    <property type="match status" value="1"/>
</dbReference>
<evidence type="ECO:0000256" key="8">
    <source>
        <dbReference type="ARBA" id="ARBA00023242"/>
    </source>
</evidence>
<dbReference type="Pfam" id="PF16686">
    <property type="entry name" value="POT1PC"/>
    <property type="match status" value="1"/>
</dbReference>
<gene>
    <name evidence="11" type="ORF">CVLEPA_LOCUS11374</name>
</gene>
<feature type="compositionally biased region" description="Polar residues" evidence="9">
    <location>
        <begin position="408"/>
        <end position="432"/>
    </location>
</feature>
<sequence length="899" mass="101461">MTSATNAMQSPVKNGERRGAITNYEYQTLEEISQIPHNASSVKRTHNVFGVVIDHRPVEKSKGSDFYSILRIVDPTLCAGEGVKVTLFHRDDNFFPKINQWDIVRLHRVKSSLFNGQLSLISTHGWSWIIWPGKPDENNQDDFQTPSLTCTIVDSDKTKIRELRRWITKEGFMELDQAQNEYGNDNDQKLENVVPGSFFNIICQVTGMVKVRDNFVCLKVWDATLPHHRIESPDFEGCVMETLSCMQAIDDYMVDVGIFDNHVNTVEEEEIFLGSFVRIRNLHAYVKSRNVDSAAVNMELNLHGGITFNRGIVSLDEGSDCVENLKEEMTNIISKLKPDDTSLDSDINRIALNGDFSLLASDSPTPMEEAEVVSESRDYRSEALSDIPSTSKLHRESISPNKRRKMNSDTGSICSSRSSDVFETPPERSSFNNLRANSKQMVGPLSAVKTSATFEIQINAADSPEPEDTLNMLTSMDKGFTLNHQTHDSPSTTVSGGVLEKPQQHESTHVNEESLKSTSTSFPHDSNEVQVQHHLNNEEESQDESQNGALRCQQESATVVFGEDSPIKISSLKDVGLTEVPICQSKMFRIRAKIFRSPKKHYVYHYCPTTNLNIPASNDGENLKIPDEIHKSLKLWRKYSGIEAESNDSKSEDEDNAVDEELGTQWVFPGEKEERSMIRTVTHSCVKDNSHWEQFIKNSDIMRKRRRGNSKFTILYLKNPQHDSDLKTLSKTCNTNRVIKFRTKDALTSNSIPPVAYQDGIYYYCSPACVGDPSVPSIAKEADQFDAKKPLWALECPALRILYNIKLLLEDDTDAIEVSIKGNSAVEFFNGITPAQFLLNSDGCADLIREELKVITSSSKDQKDSSWVEMIIEKRSRKPVQGEAPVVLYDVINTRLRLW</sequence>
<dbReference type="EMBL" id="CAWYQH010000079">
    <property type="protein sequence ID" value="CAK8681140.1"/>
    <property type="molecule type" value="Genomic_DNA"/>
</dbReference>
<feature type="compositionally biased region" description="Basic and acidic residues" evidence="9">
    <location>
        <begin position="374"/>
        <end position="383"/>
    </location>
</feature>
<dbReference type="Proteomes" id="UP001642483">
    <property type="component" value="Unassembled WGS sequence"/>
</dbReference>
<evidence type="ECO:0000256" key="1">
    <source>
        <dbReference type="ARBA" id="ARBA00004123"/>
    </source>
</evidence>
<evidence type="ECO:0000313" key="12">
    <source>
        <dbReference type="Proteomes" id="UP001642483"/>
    </source>
</evidence>
<dbReference type="Pfam" id="PF02765">
    <property type="entry name" value="POT1"/>
    <property type="match status" value="1"/>
</dbReference>
<evidence type="ECO:0000259" key="10">
    <source>
        <dbReference type="SMART" id="SM00976"/>
    </source>
</evidence>
<dbReference type="SUPFAM" id="SSF50249">
    <property type="entry name" value="Nucleic acid-binding proteins"/>
    <property type="match status" value="2"/>
</dbReference>
<evidence type="ECO:0000256" key="4">
    <source>
        <dbReference type="ARBA" id="ARBA00015253"/>
    </source>
</evidence>
<keyword evidence="7" id="KW-0238">DNA-binding</keyword>
<evidence type="ECO:0000256" key="2">
    <source>
        <dbReference type="ARBA" id="ARBA00004574"/>
    </source>
</evidence>
<proteinExistence type="inferred from homology"/>
<evidence type="ECO:0000256" key="7">
    <source>
        <dbReference type="ARBA" id="ARBA00023125"/>
    </source>
</evidence>
<dbReference type="InterPro" id="IPR012340">
    <property type="entry name" value="NA-bd_OB-fold"/>
</dbReference>
<evidence type="ECO:0000313" key="11">
    <source>
        <dbReference type="EMBL" id="CAK8681140.1"/>
    </source>
</evidence>
<name>A0ABP0FNC3_CLALP</name>
<evidence type="ECO:0000256" key="9">
    <source>
        <dbReference type="SAM" id="MobiDB-lite"/>
    </source>
</evidence>
<feature type="compositionally biased region" description="Polar residues" evidence="9">
    <location>
        <begin position="482"/>
        <end position="495"/>
    </location>
</feature>
<comment type="subcellular location">
    <subcellularLocation>
        <location evidence="2">Chromosome</location>
        <location evidence="2">Telomere</location>
    </subcellularLocation>
    <subcellularLocation>
        <location evidence="1">Nucleus</location>
    </subcellularLocation>
</comment>
<dbReference type="CDD" id="cd04497">
    <property type="entry name" value="hPOT1_OB1_like"/>
    <property type="match status" value="1"/>
</dbReference>
<dbReference type="InterPro" id="IPR032042">
    <property type="entry name" value="POT1PC"/>
</dbReference>
<keyword evidence="8" id="KW-0539">Nucleus</keyword>
<keyword evidence="6" id="KW-0779">Telomere</keyword>
<dbReference type="SMART" id="SM00976">
    <property type="entry name" value="Telo_bind"/>
    <property type="match status" value="1"/>
</dbReference>
<evidence type="ECO:0000256" key="3">
    <source>
        <dbReference type="ARBA" id="ARBA00008442"/>
    </source>
</evidence>
<keyword evidence="12" id="KW-1185">Reference proteome</keyword>
<feature type="region of interest" description="Disordered" evidence="9">
    <location>
        <begin position="480"/>
        <end position="525"/>
    </location>
</feature>
<accession>A0ABP0FNC3</accession>
<feature type="compositionally biased region" description="Basic and acidic residues" evidence="9">
    <location>
        <begin position="502"/>
        <end position="515"/>
    </location>
</feature>
<keyword evidence="5" id="KW-0158">Chromosome</keyword>
<evidence type="ECO:0000256" key="5">
    <source>
        <dbReference type="ARBA" id="ARBA00022454"/>
    </source>
</evidence>
<feature type="compositionally biased region" description="Polar residues" evidence="9">
    <location>
        <begin position="516"/>
        <end position="525"/>
    </location>
</feature>
<comment type="caution">
    <text evidence="11">The sequence shown here is derived from an EMBL/GenBank/DDBJ whole genome shotgun (WGS) entry which is preliminary data.</text>
</comment>
<organism evidence="11 12">
    <name type="scientific">Clavelina lepadiformis</name>
    <name type="common">Light-bulb sea squirt</name>
    <name type="synonym">Ascidia lepadiformis</name>
    <dbReference type="NCBI Taxonomy" id="159417"/>
    <lineage>
        <taxon>Eukaryota</taxon>
        <taxon>Metazoa</taxon>
        <taxon>Chordata</taxon>
        <taxon>Tunicata</taxon>
        <taxon>Ascidiacea</taxon>
        <taxon>Aplousobranchia</taxon>
        <taxon>Clavelinidae</taxon>
        <taxon>Clavelina</taxon>
    </lineage>
</organism>